<name>A0A4P7VRM1_9BACT</name>
<evidence type="ECO:0000313" key="1">
    <source>
        <dbReference type="EMBL" id="QCD36910.1"/>
    </source>
</evidence>
<evidence type="ECO:0000313" key="2">
    <source>
        <dbReference type="Proteomes" id="UP000297031"/>
    </source>
</evidence>
<dbReference type="EMBL" id="CP039393">
    <property type="protein sequence ID" value="QCD36910.1"/>
    <property type="molecule type" value="Genomic_DNA"/>
</dbReference>
<reference evidence="1 2" key="1">
    <citation type="submission" date="2019-02" db="EMBL/GenBank/DDBJ databases">
        <title>Isolation and identification of novel species under the genus Muribaculum.</title>
        <authorList>
            <person name="Miyake S."/>
            <person name="Ding Y."/>
            <person name="Low A."/>
            <person name="Soh M."/>
            <person name="Seedorf H."/>
        </authorList>
    </citation>
    <scope>NUCLEOTIDE SEQUENCE [LARGE SCALE GENOMIC DNA]</scope>
    <source>
        <strain evidence="1 2">TLL-A4</strain>
    </source>
</reference>
<organism evidence="1 2">
    <name type="scientific">Muribaculum gordoncarteri</name>
    <dbReference type="NCBI Taxonomy" id="2530390"/>
    <lineage>
        <taxon>Bacteria</taxon>
        <taxon>Pseudomonadati</taxon>
        <taxon>Bacteroidota</taxon>
        <taxon>Bacteroidia</taxon>
        <taxon>Bacteroidales</taxon>
        <taxon>Muribaculaceae</taxon>
        <taxon>Muribaculum</taxon>
    </lineage>
</organism>
<dbReference type="InterPro" id="IPR010870">
    <property type="entry name" value="Porin_O/P"/>
</dbReference>
<dbReference type="Proteomes" id="UP000297031">
    <property type="component" value="Chromosome"/>
</dbReference>
<sequence>MKNVINASFLAIVIMSAPIITAQEISGSFLKSEYMPEIHGTIRAKYEYEPPIDKGRFEIRNARLSVEGKIIPIVRYKAEIDLSDEGQIKMLDAYIRLQPKDRLKFTFGQMRVPFSIDAHRSPHLQYFANRSFIAKQVGNVRDVGVSASWTFGQQLPVTLEGGIFNGSGLTNQKNFWTNDYNFSFKAFTMIARQFNVTLSCQKAKTGDVNTMLYDAGAYWENSRWHIEAEYLRKYYAHDSFRPVNAVDAFAAYRLPLKKGLTAISFLGRYDYMSDHNNGSKDDKGALTVSDLERHRLTGGVTLSLGKKALQADIRLNYEQYFYNKGVTPAISEQNKIVVEFVAHF</sequence>
<accession>A0A4P7VRM1</accession>
<dbReference type="RefSeq" id="WP_136411216.1">
    <property type="nucleotide sequence ID" value="NZ_CP039393.1"/>
</dbReference>
<keyword evidence="2" id="KW-1185">Reference proteome</keyword>
<dbReference type="InterPro" id="IPR023614">
    <property type="entry name" value="Porin_dom_sf"/>
</dbReference>
<dbReference type="OrthoDB" id="1004895at2"/>
<dbReference type="SUPFAM" id="SSF56935">
    <property type="entry name" value="Porins"/>
    <property type="match status" value="1"/>
</dbReference>
<proteinExistence type="predicted"/>
<dbReference type="Pfam" id="PF07396">
    <property type="entry name" value="Porin_O_P"/>
    <property type="match status" value="1"/>
</dbReference>
<dbReference type="KEGG" id="mgod:E7746_14010"/>
<protein>
    <submittedName>
        <fullName evidence="1">Porin</fullName>
    </submittedName>
</protein>
<dbReference type="Gene3D" id="2.40.160.10">
    <property type="entry name" value="Porin"/>
    <property type="match status" value="1"/>
</dbReference>
<dbReference type="AlphaFoldDB" id="A0A4P7VRM1"/>
<gene>
    <name evidence="1" type="ORF">E7746_14010</name>
</gene>